<organism evidence="4 5">
    <name type="scientific">Cerrena zonata</name>
    <dbReference type="NCBI Taxonomy" id="2478898"/>
    <lineage>
        <taxon>Eukaryota</taxon>
        <taxon>Fungi</taxon>
        <taxon>Dikarya</taxon>
        <taxon>Basidiomycota</taxon>
        <taxon>Agaricomycotina</taxon>
        <taxon>Agaricomycetes</taxon>
        <taxon>Polyporales</taxon>
        <taxon>Cerrenaceae</taxon>
        <taxon>Cerrena</taxon>
    </lineage>
</organism>
<dbReference type="SUPFAM" id="SSF53474">
    <property type="entry name" value="alpha/beta-Hydrolases"/>
    <property type="match status" value="1"/>
</dbReference>
<keyword evidence="2" id="KW-0812">Transmembrane</keyword>
<keyword evidence="5" id="KW-1185">Reference proteome</keyword>
<name>A0AAW0G037_9APHY</name>
<feature type="transmembrane region" description="Helical" evidence="2">
    <location>
        <begin position="44"/>
        <end position="61"/>
    </location>
</feature>
<dbReference type="Pfam" id="PF12697">
    <property type="entry name" value="Abhydrolase_6"/>
    <property type="match status" value="1"/>
</dbReference>
<evidence type="ECO:0000259" key="3">
    <source>
        <dbReference type="Pfam" id="PF12697"/>
    </source>
</evidence>
<dbReference type="PANTHER" id="PTHR37471">
    <property type="entry name" value="UNNAMED PRODUCT"/>
    <property type="match status" value="1"/>
</dbReference>
<dbReference type="InterPro" id="IPR000073">
    <property type="entry name" value="AB_hydrolase_1"/>
</dbReference>
<dbReference type="EMBL" id="JASBNA010000016">
    <property type="protein sequence ID" value="KAK7686698.1"/>
    <property type="molecule type" value="Genomic_DNA"/>
</dbReference>
<comment type="caution">
    <text evidence="4">The sequence shown here is derived from an EMBL/GenBank/DDBJ whole genome shotgun (WGS) entry which is preliminary data.</text>
</comment>
<evidence type="ECO:0000313" key="5">
    <source>
        <dbReference type="Proteomes" id="UP001385951"/>
    </source>
</evidence>
<evidence type="ECO:0000256" key="2">
    <source>
        <dbReference type="SAM" id="Phobius"/>
    </source>
</evidence>
<feature type="transmembrane region" description="Helical" evidence="2">
    <location>
        <begin position="12"/>
        <end position="32"/>
    </location>
</feature>
<dbReference type="InterPro" id="IPR029058">
    <property type="entry name" value="AB_hydrolase_fold"/>
</dbReference>
<evidence type="ECO:0000313" key="4">
    <source>
        <dbReference type="EMBL" id="KAK7686698.1"/>
    </source>
</evidence>
<sequence length="523" mass="60644">MIGRSIPEYVFIRISITGLRLIAPLSIVYLLACAYTREWILSPWLAGYAFVEAAFYLLVYLPRSRFMQQAAEHPPLLSKEERGALFTKCFSSVHDTDRATGWFPSAHTGQIFKENVIEWLLWALFHTDRDGFLNEWEEELEGYVKMLEHLMGRKLDEGWNSTVRCMKVSLDPVVSLHRPFIWYMIVSVVDTYTSIKLLRNGFTHYLQDNWASYFPQHLFAHWSKKSPTPRLSYWYRPHRSTTKRPFVFIHGIGIGLWPYVPFLVELIKEDPEVGIFAIEIYPISMRISPPPLNRYAMLEAIRTILDFHQQQNFVLSGHSYGTIIAAHMLKDPKLQSRIVGTLFVDPIPFLLHLPAVAFNFLYREPKTANEWQLWYFASRDADIARTLARHFFWIENILWNEELKGRQVGVVLSGRDQIVDSVEVWRYLTDTREGKGDPKFHWTGEGLDVYYYPECDHATVFDTKKDRRPLVEMVSKFVRNNSVEDAQIGSGSGSDGNLLESTPLVRNGVHRGYSSTSTSVESR</sequence>
<gene>
    <name evidence="4" type="ORF">QCA50_010298</name>
</gene>
<feature type="region of interest" description="Disordered" evidence="1">
    <location>
        <begin position="485"/>
        <end position="523"/>
    </location>
</feature>
<keyword evidence="2" id="KW-0472">Membrane</keyword>
<dbReference type="Gene3D" id="3.40.50.1820">
    <property type="entry name" value="alpha/beta hydrolase"/>
    <property type="match status" value="1"/>
</dbReference>
<evidence type="ECO:0000256" key="1">
    <source>
        <dbReference type="SAM" id="MobiDB-lite"/>
    </source>
</evidence>
<keyword evidence="2" id="KW-1133">Transmembrane helix</keyword>
<feature type="compositionally biased region" description="Polar residues" evidence="1">
    <location>
        <begin position="513"/>
        <end position="523"/>
    </location>
</feature>
<protein>
    <recommendedName>
        <fullName evidence="3">AB hydrolase-1 domain-containing protein</fullName>
    </recommendedName>
</protein>
<dbReference type="AlphaFoldDB" id="A0AAW0G037"/>
<proteinExistence type="predicted"/>
<feature type="domain" description="AB hydrolase-1" evidence="3">
    <location>
        <begin position="246"/>
        <end position="420"/>
    </location>
</feature>
<accession>A0AAW0G037</accession>
<dbReference type="PANTHER" id="PTHR37471:SF1">
    <property type="entry name" value="AB HYDROLASE-1 DOMAIN-CONTAINING PROTEIN"/>
    <property type="match status" value="1"/>
</dbReference>
<reference evidence="4 5" key="1">
    <citation type="submission" date="2022-09" db="EMBL/GenBank/DDBJ databases">
        <authorList>
            <person name="Palmer J.M."/>
        </authorList>
    </citation>
    <scope>NUCLEOTIDE SEQUENCE [LARGE SCALE GENOMIC DNA]</scope>
    <source>
        <strain evidence="4 5">DSM 7382</strain>
    </source>
</reference>
<dbReference type="Proteomes" id="UP001385951">
    <property type="component" value="Unassembled WGS sequence"/>
</dbReference>